<evidence type="ECO:0000313" key="6">
    <source>
        <dbReference type="Proteomes" id="UP000179001"/>
    </source>
</evidence>
<accession>A0A1F5T3S5</accession>
<evidence type="ECO:0000256" key="2">
    <source>
        <dbReference type="ARBA" id="ARBA00022679"/>
    </source>
</evidence>
<keyword evidence="1" id="KW-0489">Methyltransferase</keyword>
<dbReference type="GO" id="GO:0035657">
    <property type="term" value="C:eRF1 methyltransferase complex"/>
    <property type="evidence" value="ECO:0007669"/>
    <property type="project" value="TreeGrafter"/>
</dbReference>
<organism evidence="5 6">
    <name type="scientific">Candidatus Falkowbacteria bacterium RIFOXYC2_FULL_36_12</name>
    <dbReference type="NCBI Taxonomy" id="1798002"/>
    <lineage>
        <taxon>Bacteria</taxon>
        <taxon>Candidatus Falkowiibacteriota</taxon>
    </lineage>
</organism>
<dbReference type="InterPro" id="IPR029063">
    <property type="entry name" value="SAM-dependent_MTases_sf"/>
</dbReference>
<dbReference type="CDD" id="cd02440">
    <property type="entry name" value="AdoMet_MTases"/>
    <property type="match status" value="1"/>
</dbReference>
<keyword evidence="2" id="KW-0808">Transferase</keyword>
<evidence type="ECO:0000313" key="5">
    <source>
        <dbReference type="EMBL" id="OGF33393.1"/>
    </source>
</evidence>
<proteinExistence type="predicted"/>
<keyword evidence="3" id="KW-0949">S-adenosyl-L-methionine</keyword>
<dbReference type="GO" id="GO:0008276">
    <property type="term" value="F:protein methyltransferase activity"/>
    <property type="evidence" value="ECO:0007669"/>
    <property type="project" value="TreeGrafter"/>
</dbReference>
<evidence type="ECO:0000256" key="3">
    <source>
        <dbReference type="ARBA" id="ARBA00022691"/>
    </source>
</evidence>
<gene>
    <name evidence="5" type="ORF">A2478_01685</name>
</gene>
<dbReference type="STRING" id="1798002.A2478_01685"/>
<protein>
    <recommendedName>
        <fullName evidence="4">Methyltransferase small domain-containing protein</fullName>
    </recommendedName>
</protein>
<dbReference type="GO" id="GO:0032259">
    <property type="term" value="P:methylation"/>
    <property type="evidence" value="ECO:0007669"/>
    <property type="project" value="UniProtKB-KW"/>
</dbReference>
<dbReference type="AlphaFoldDB" id="A0A1F5T3S5"/>
<comment type="caution">
    <text evidence="5">The sequence shown here is derived from an EMBL/GenBank/DDBJ whole genome shotgun (WGS) entry which is preliminary data.</text>
</comment>
<sequence length="646" mass="75466">MSIISKPSSVQINDEIRYQKKLINKFRSLSNKYSIKILDEKFIVYPKVFEPNLDSEILIKSLKHFKFTNFLEIGGGTGIVSIFASKYAKSGLVVDINKNAIKNIQDNINLHNLNKILTVNRGSLFDNVSQKYDLIIANLPFMKIKSEDVVASAFFDENLSTWSTFLSQASEYLTENGSILTVLPNFCAFDDILEMAKKNHFEYKIIDSLREDWREFTTFKLFKKSNKILVEQSKKIAIFLRINARKKNKYTYDTIKKPFYFYVDGYNGKLPVFIFSSFPCAKYCQGYCTPCLYSNITCSRAKKDEIYNSLIVQTQYIIDNFDNLITNKQTDAEHKNLHKIYPENKLVTAELCGEGSFLANPEIPSEFRKKIIDMFVEYSQKEKLNMQLFFESKISDFLEVYQEFEDQKDLIKKYNLTLLFGFEAVNDFTRQVLYNKGLQLRDFEKGIKKAQELGFRTGVFVFCGVHSMTQKEIIEDTKQTIEYCRKNNIAFYLMLPNLQPFTLNHLLFINNRYNLLDPRTVLEIIKILIADSDGTDSSYYLNGHNWSIGGLTTHPQPEMFLFQNKKNIACEKCSNRIKRMIYDLAKSYDTEKFMAEAKKLDTCKCKKDYIAFTEYEERNKETLRKRVEDNLTFAMVEKENYINTLL</sequence>
<dbReference type="Gene3D" id="3.40.50.150">
    <property type="entry name" value="Vaccinia Virus protein VP39"/>
    <property type="match status" value="1"/>
</dbReference>
<name>A0A1F5T3S5_9BACT</name>
<reference evidence="5 6" key="1">
    <citation type="journal article" date="2016" name="Nat. Commun.">
        <title>Thousands of microbial genomes shed light on interconnected biogeochemical processes in an aquifer system.</title>
        <authorList>
            <person name="Anantharaman K."/>
            <person name="Brown C.T."/>
            <person name="Hug L.A."/>
            <person name="Sharon I."/>
            <person name="Castelle C.J."/>
            <person name="Probst A.J."/>
            <person name="Thomas B.C."/>
            <person name="Singh A."/>
            <person name="Wilkins M.J."/>
            <person name="Karaoz U."/>
            <person name="Brodie E.L."/>
            <person name="Williams K.H."/>
            <person name="Hubbard S.S."/>
            <person name="Banfield J.F."/>
        </authorList>
    </citation>
    <scope>NUCLEOTIDE SEQUENCE [LARGE SCALE GENOMIC DNA]</scope>
</reference>
<feature type="domain" description="Methyltransferase small" evidence="4">
    <location>
        <begin position="55"/>
        <end position="196"/>
    </location>
</feature>
<evidence type="ECO:0000259" key="4">
    <source>
        <dbReference type="Pfam" id="PF05175"/>
    </source>
</evidence>
<dbReference type="Proteomes" id="UP000179001">
    <property type="component" value="Unassembled WGS sequence"/>
</dbReference>
<dbReference type="PANTHER" id="PTHR45875:SF1">
    <property type="entry name" value="METHYLTRANSFERASE N6AMT1"/>
    <property type="match status" value="1"/>
</dbReference>
<dbReference type="SUPFAM" id="SSF53335">
    <property type="entry name" value="S-adenosyl-L-methionine-dependent methyltransferases"/>
    <property type="match status" value="1"/>
</dbReference>
<dbReference type="PANTHER" id="PTHR45875">
    <property type="entry name" value="METHYLTRANSFERASE N6AMT1"/>
    <property type="match status" value="1"/>
</dbReference>
<dbReference type="InterPro" id="IPR052190">
    <property type="entry name" value="Euk-Arch_PrmC-MTase"/>
</dbReference>
<dbReference type="GO" id="GO:0008757">
    <property type="term" value="F:S-adenosylmethionine-dependent methyltransferase activity"/>
    <property type="evidence" value="ECO:0007669"/>
    <property type="project" value="TreeGrafter"/>
</dbReference>
<dbReference type="InterPro" id="IPR007848">
    <property type="entry name" value="Small_mtfrase_dom"/>
</dbReference>
<dbReference type="Pfam" id="PF05175">
    <property type="entry name" value="MTS"/>
    <property type="match status" value="1"/>
</dbReference>
<dbReference type="EMBL" id="MFGJ01000001">
    <property type="protein sequence ID" value="OGF33393.1"/>
    <property type="molecule type" value="Genomic_DNA"/>
</dbReference>
<evidence type="ECO:0000256" key="1">
    <source>
        <dbReference type="ARBA" id="ARBA00022603"/>
    </source>
</evidence>